<evidence type="ECO:0000313" key="2">
    <source>
        <dbReference type="Proteomes" id="UP000036681"/>
    </source>
</evidence>
<name>A0A0M3HXI1_ASCLU</name>
<organism evidence="2 3">
    <name type="scientific">Ascaris lumbricoides</name>
    <name type="common">Giant roundworm</name>
    <dbReference type="NCBI Taxonomy" id="6252"/>
    <lineage>
        <taxon>Eukaryota</taxon>
        <taxon>Metazoa</taxon>
        <taxon>Ecdysozoa</taxon>
        <taxon>Nematoda</taxon>
        <taxon>Chromadorea</taxon>
        <taxon>Rhabditida</taxon>
        <taxon>Spirurina</taxon>
        <taxon>Ascaridomorpha</taxon>
        <taxon>Ascaridoidea</taxon>
        <taxon>Ascarididae</taxon>
        <taxon>Ascaris</taxon>
    </lineage>
</organism>
<feature type="chain" id="PRO_5005656807" evidence="1">
    <location>
        <begin position="20"/>
        <end position="157"/>
    </location>
</feature>
<feature type="signal peptide" evidence="1">
    <location>
        <begin position="1"/>
        <end position="19"/>
    </location>
</feature>
<evidence type="ECO:0000256" key="1">
    <source>
        <dbReference type="SAM" id="SignalP"/>
    </source>
</evidence>
<dbReference type="AlphaFoldDB" id="A0A0M3HXI1"/>
<dbReference type="WBParaSite" id="ALUE_0000804101-mRNA-1">
    <property type="protein sequence ID" value="ALUE_0000804101-mRNA-1"/>
    <property type="gene ID" value="ALUE_0000804101"/>
</dbReference>
<evidence type="ECO:0000313" key="3">
    <source>
        <dbReference type="WBParaSite" id="ALUE_0000804101-mRNA-1"/>
    </source>
</evidence>
<proteinExistence type="predicted"/>
<reference evidence="3" key="1">
    <citation type="submission" date="2017-02" db="UniProtKB">
        <authorList>
            <consortium name="WormBaseParasite"/>
        </authorList>
    </citation>
    <scope>IDENTIFICATION</scope>
</reference>
<sequence>MKFYYVCTCLLLTTMSVHTIPSWYFTNDENLLLGKKSFAAIPPRGATMISGRGFAPGFFERPSLQFYVNKRAMRKGSLAPRGATMVSGRGFGPGFFDSHSFFVRKRSGSLAPRGATMVSGRGFGPGFFDSHSFFVRKRSVIEPVDELLIASDLLRPS</sequence>
<dbReference type="Proteomes" id="UP000036681">
    <property type="component" value="Unplaced"/>
</dbReference>
<keyword evidence="2" id="KW-1185">Reference proteome</keyword>
<keyword evidence="1" id="KW-0732">Signal</keyword>
<protein>
    <submittedName>
        <fullName evidence="3">Neuropeptide-Like Protein</fullName>
    </submittedName>
</protein>
<accession>A0A0M3HXI1</accession>